<dbReference type="Pfam" id="PF12833">
    <property type="entry name" value="HTH_18"/>
    <property type="match status" value="1"/>
</dbReference>
<dbReference type="PANTHER" id="PTHR47894:SF4">
    <property type="entry name" value="HTH-TYPE TRANSCRIPTIONAL REGULATOR GADX"/>
    <property type="match status" value="1"/>
</dbReference>
<keyword evidence="3" id="KW-0804">Transcription</keyword>
<evidence type="ECO:0000256" key="1">
    <source>
        <dbReference type="ARBA" id="ARBA00023015"/>
    </source>
</evidence>
<dbReference type="GO" id="GO:0000976">
    <property type="term" value="F:transcription cis-regulatory region binding"/>
    <property type="evidence" value="ECO:0007669"/>
    <property type="project" value="TreeGrafter"/>
</dbReference>
<dbReference type="InterPro" id="IPR018060">
    <property type="entry name" value="HTH_AraC"/>
</dbReference>
<accession>A0A7W4K9D9</accession>
<dbReference type="GO" id="GO:0005829">
    <property type="term" value="C:cytosol"/>
    <property type="evidence" value="ECO:0007669"/>
    <property type="project" value="TreeGrafter"/>
</dbReference>
<dbReference type="EMBL" id="JABEQM010000013">
    <property type="protein sequence ID" value="MBB2202773.1"/>
    <property type="molecule type" value="Genomic_DNA"/>
</dbReference>
<dbReference type="AlphaFoldDB" id="A0A7W4K9D9"/>
<dbReference type="PANTHER" id="PTHR47894">
    <property type="entry name" value="HTH-TYPE TRANSCRIPTIONAL REGULATOR GADX"/>
    <property type="match status" value="1"/>
</dbReference>
<proteinExistence type="predicted"/>
<evidence type="ECO:0000256" key="3">
    <source>
        <dbReference type="ARBA" id="ARBA00023163"/>
    </source>
</evidence>
<comment type="caution">
    <text evidence="5">The sequence shown here is derived from an EMBL/GenBank/DDBJ whole genome shotgun (WGS) entry which is preliminary data.</text>
</comment>
<protein>
    <submittedName>
        <fullName evidence="5">AraC family transcriptional regulator</fullName>
    </submittedName>
</protein>
<evidence type="ECO:0000313" key="5">
    <source>
        <dbReference type="EMBL" id="MBB2202773.1"/>
    </source>
</evidence>
<keyword evidence="6" id="KW-1185">Reference proteome</keyword>
<dbReference type="Gene3D" id="1.10.10.60">
    <property type="entry name" value="Homeodomain-like"/>
    <property type="match status" value="1"/>
</dbReference>
<dbReference type="SMART" id="SM00342">
    <property type="entry name" value="HTH_ARAC"/>
    <property type="match status" value="1"/>
</dbReference>
<dbReference type="PRINTS" id="PR00032">
    <property type="entry name" value="HTHARAC"/>
</dbReference>
<reference evidence="5 6" key="1">
    <citation type="submission" date="2020-04" db="EMBL/GenBank/DDBJ databases">
        <title>Description of novel Gluconacetobacter.</title>
        <authorList>
            <person name="Sombolestani A."/>
        </authorList>
    </citation>
    <scope>NUCLEOTIDE SEQUENCE [LARGE SCALE GENOMIC DNA]</scope>
    <source>
        <strain evidence="5 6">LMG 27802</strain>
    </source>
</reference>
<feature type="domain" description="HTH araC/xylS-type" evidence="4">
    <location>
        <begin position="251"/>
        <end position="349"/>
    </location>
</feature>
<dbReference type="RefSeq" id="WP_182960457.1">
    <property type="nucleotide sequence ID" value="NZ_JABEQM010000013.1"/>
</dbReference>
<sequence>MDTPLHSAFPQDISGSHGGHRGVLAAAATGLEHFIKAQGGNPERVLATSGIDPDVLSSPTQSLGLVNYCRVMEEAARNSGQGNFGLHYGRQFRPQALGLIGYIGLTSPTLEAALRNIAEDFRWHQHDTMTRLVDRGECWHFEYQIRHGAILSRRQDAELSLGMFLNLVRSVLGPTWAPRDIHFEHPRPEQWHDHRRIFDAPVWFDQPCNALVIPKRDLLRPMPDNDPTLLLVMRETIRRLNGTIVSQTLVERTRAYIGILLPQGEVTLEDVARRTGLTPWALQRRLKEEGATFLSLVDAVRCELATHYMRQNSLAVSEMALLLGYSEISAFSRAFRRWFGISPRQWRKARMSLRD</sequence>
<keyword evidence="1" id="KW-0805">Transcription regulation</keyword>
<dbReference type="InterPro" id="IPR032687">
    <property type="entry name" value="AraC-type_N"/>
</dbReference>
<organism evidence="5 6">
    <name type="scientific">Gluconacetobacter tumulisoli</name>
    <dbReference type="NCBI Taxonomy" id="1286189"/>
    <lineage>
        <taxon>Bacteria</taxon>
        <taxon>Pseudomonadati</taxon>
        <taxon>Pseudomonadota</taxon>
        <taxon>Alphaproteobacteria</taxon>
        <taxon>Acetobacterales</taxon>
        <taxon>Acetobacteraceae</taxon>
        <taxon>Gluconacetobacter</taxon>
    </lineage>
</organism>
<dbReference type="SUPFAM" id="SSF46689">
    <property type="entry name" value="Homeodomain-like"/>
    <property type="match status" value="1"/>
</dbReference>
<gene>
    <name evidence="5" type="ORF">HLH28_14550</name>
</gene>
<dbReference type="Proteomes" id="UP000578030">
    <property type="component" value="Unassembled WGS sequence"/>
</dbReference>
<evidence type="ECO:0000259" key="4">
    <source>
        <dbReference type="PROSITE" id="PS01124"/>
    </source>
</evidence>
<dbReference type="GO" id="GO:0003700">
    <property type="term" value="F:DNA-binding transcription factor activity"/>
    <property type="evidence" value="ECO:0007669"/>
    <property type="project" value="InterPro"/>
</dbReference>
<dbReference type="Pfam" id="PF12625">
    <property type="entry name" value="Arabinose_bd"/>
    <property type="match status" value="1"/>
</dbReference>
<evidence type="ECO:0000256" key="2">
    <source>
        <dbReference type="ARBA" id="ARBA00023125"/>
    </source>
</evidence>
<dbReference type="PROSITE" id="PS01124">
    <property type="entry name" value="HTH_ARAC_FAMILY_2"/>
    <property type="match status" value="1"/>
</dbReference>
<evidence type="ECO:0000313" key="6">
    <source>
        <dbReference type="Proteomes" id="UP000578030"/>
    </source>
</evidence>
<keyword evidence="2" id="KW-0238">DNA-binding</keyword>
<name>A0A7W4K9D9_9PROT</name>
<dbReference type="InterPro" id="IPR020449">
    <property type="entry name" value="Tscrpt_reg_AraC-type_HTH"/>
</dbReference>
<dbReference type="InterPro" id="IPR009057">
    <property type="entry name" value="Homeodomain-like_sf"/>
</dbReference>